<dbReference type="Proteomes" id="UP000694843">
    <property type="component" value="Unplaced"/>
</dbReference>
<dbReference type="GeneID" id="108668642"/>
<gene>
    <name evidence="3" type="primary">LOC108668642</name>
</gene>
<feature type="domain" description="Methyltransferase FkbM" evidence="1">
    <location>
        <begin position="128"/>
        <end position="282"/>
    </location>
</feature>
<reference evidence="3" key="1">
    <citation type="submission" date="2025-08" db="UniProtKB">
        <authorList>
            <consortium name="RefSeq"/>
        </authorList>
    </citation>
    <scope>IDENTIFICATION</scope>
    <source>
        <tissue evidence="3">Whole organism</tissue>
    </source>
</reference>
<dbReference type="GO" id="GO:0005886">
    <property type="term" value="C:plasma membrane"/>
    <property type="evidence" value="ECO:0007669"/>
    <property type="project" value="TreeGrafter"/>
</dbReference>
<evidence type="ECO:0000313" key="2">
    <source>
        <dbReference type="Proteomes" id="UP000694843"/>
    </source>
</evidence>
<dbReference type="InterPro" id="IPR053202">
    <property type="entry name" value="EGF_Rcpt_Signaling_Reg"/>
</dbReference>
<dbReference type="GO" id="GO:0016197">
    <property type="term" value="P:endosomal transport"/>
    <property type="evidence" value="ECO:0007669"/>
    <property type="project" value="TreeGrafter"/>
</dbReference>
<dbReference type="GO" id="GO:0005789">
    <property type="term" value="C:endoplasmic reticulum membrane"/>
    <property type="evidence" value="ECO:0007669"/>
    <property type="project" value="TreeGrafter"/>
</dbReference>
<dbReference type="InterPro" id="IPR029063">
    <property type="entry name" value="SAM-dependent_MTases_sf"/>
</dbReference>
<dbReference type="RefSeq" id="XP_018011374.1">
    <property type="nucleotide sequence ID" value="XM_018155885.2"/>
</dbReference>
<evidence type="ECO:0000313" key="3">
    <source>
        <dbReference type="RefSeq" id="XP_018011374.1"/>
    </source>
</evidence>
<dbReference type="PANTHER" id="PTHR34009">
    <property type="entry name" value="PROTEIN STAR"/>
    <property type="match status" value="1"/>
</dbReference>
<dbReference type="GO" id="GO:0031902">
    <property type="term" value="C:late endosome membrane"/>
    <property type="evidence" value="ECO:0007669"/>
    <property type="project" value="TreeGrafter"/>
</dbReference>
<proteinExistence type="predicted"/>
<evidence type="ECO:0000259" key="1">
    <source>
        <dbReference type="Pfam" id="PF05050"/>
    </source>
</evidence>
<dbReference type="SUPFAM" id="SSF53335">
    <property type="entry name" value="S-adenosyl-L-methionine-dependent methyltransferases"/>
    <property type="match status" value="1"/>
</dbReference>
<sequence length="307" mass="34885">MQFRARMKLMTMKAARAGLLLGFGCIFLIILTRSLTPKETVEVIKSNSRSMINRSSPETEDLFLHPDLLGKDMRDEAVIKAAQEALLAPSLHVPYHLDKPSQRFFSEFGQDKFLEEVFKDTKGGFFFEVGAFNGEELSNTLFLERELGWTGALMEPSPSYLVLKSKNRRAHIMRACVSPDTTYSELVLDVGKVRAATYSLLNAKKAQKTVKVPCYPFYSVLTALGNPVVDFMTLDVEGVEMNVLRSIPWNDVKIRVITVEIIWAPEGPEGIRRYMEARGFEFIAHYVNDYIFFNKKLSHGLNRKVKV</sequence>
<dbReference type="GO" id="GO:0006888">
    <property type="term" value="P:endoplasmic reticulum to Golgi vesicle-mediated transport"/>
    <property type="evidence" value="ECO:0007669"/>
    <property type="project" value="TreeGrafter"/>
</dbReference>
<dbReference type="PANTHER" id="PTHR34009:SF2">
    <property type="entry name" value="PROTEIN STAR"/>
    <property type="match status" value="1"/>
</dbReference>
<keyword evidence="2" id="KW-1185">Reference proteome</keyword>
<accession>A0A8B7NCQ9</accession>
<name>A0A8B7NCQ9_HYAAZ</name>
<dbReference type="InterPro" id="IPR006342">
    <property type="entry name" value="FkbM_mtfrase"/>
</dbReference>
<dbReference type="Gene3D" id="3.40.50.150">
    <property type="entry name" value="Vaccinia Virus protein VP39"/>
    <property type="match status" value="1"/>
</dbReference>
<dbReference type="OMA" id="WSNITIA"/>
<dbReference type="AlphaFoldDB" id="A0A8B7NCQ9"/>
<dbReference type="GO" id="GO:0005794">
    <property type="term" value="C:Golgi apparatus"/>
    <property type="evidence" value="ECO:0007669"/>
    <property type="project" value="TreeGrafter"/>
</dbReference>
<dbReference type="OrthoDB" id="6352234at2759"/>
<protein>
    <submittedName>
        <fullName evidence="3">Uncharacterized protein LOC108668642</fullName>
    </submittedName>
</protein>
<dbReference type="KEGG" id="hazt:108668642"/>
<organism evidence="2 3">
    <name type="scientific">Hyalella azteca</name>
    <name type="common">Amphipod</name>
    <dbReference type="NCBI Taxonomy" id="294128"/>
    <lineage>
        <taxon>Eukaryota</taxon>
        <taxon>Metazoa</taxon>
        <taxon>Ecdysozoa</taxon>
        <taxon>Arthropoda</taxon>
        <taxon>Crustacea</taxon>
        <taxon>Multicrustacea</taxon>
        <taxon>Malacostraca</taxon>
        <taxon>Eumalacostraca</taxon>
        <taxon>Peracarida</taxon>
        <taxon>Amphipoda</taxon>
        <taxon>Senticaudata</taxon>
        <taxon>Talitrida</taxon>
        <taxon>Talitroidea</taxon>
        <taxon>Hyalellidae</taxon>
        <taxon>Hyalella</taxon>
    </lineage>
</organism>
<dbReference type="Pfam" id="PF05050">
    <property type="entry name" value="Methyltransf_21"/>
    <property type="match status" value="1"/>
</dbReference>